<evidence type="ECO:0000313" key="4">
    <source>
        <dbReference type="Proteomes" id="UP000078397"/>
    </source>
</evidence>
<dbReference type="GO" id="GO:0005737">
    <property type="term" value="C:cytoplasm"/>
    <property type="evidence" value="ECO:0007669"/>
    <property type="project" value="InterPro"/>
</dbReference>
<dbReference type="InterPro" id="IPR013530">
    <property type="entry name" value="PAD_C"/>
</dbReference>
<dbReference type="Proteomes" id="UP000078397">
    <property type="component" value="Unassembled WGS sequence"/>
</dbReference>
<reference evidence="3 4" key="1">
    <citation type="journal article" date="2016" name="PLoS Pathog.">
        <title>Biosynthesis of antibiotic leucinostatins in bio-control fungus Purpureocillium lilacinum and their inhibition on phytophthora revealed by genome mining.</title>
        <authorList>
            <person name="Wang G."/>
            <person name="Liu Z."/>
            <person name="Lin R."/>
            <person name="Li E."/>
            <person name="Mao Z."/>
            <person name="Ling J."/>
            <person name="Yang Y."/>
            <person name="Yin W.B."/>
            <person name="Xie B."/>
        </authorList>
    </citation>
    <scope>NUCLEOTIDE SEQUENCE [LARGE SCALE GENOMIC DNA]</scope>
    <source>
        <strain evidence="3">170</strain>
    </source>
</reference>
<gene>
    <name evidence="3" type="ORF">VFPPC_00107</name>
</gene>
<accession>A0A179G2F9</accession>
<dbReference type="RefSeq" id="XP_018148125.1">
    <property type="nucleotide sequence ID" value="XM_018280199.1"/>
</dbReference>
<protein>
    <submittedName>
        <fullName evidence="3">Protein-arginine deiminase</fullName>
    </submittedName>
</protein>
<evidence type="ECO:0000259" key="2">
    <source>
        <dbReference type="Pfam" id="PF03068"/>
    </source>
</evidence>
<dbReference type="GO" id="GO:0004668">
    <property type="term" value="F:protein-arginine deiminase activity"/>
    <property type="evidence" value="ECO:0007669"/>
    <property type="project" value="InterPro"/>
</dbReference>
<dbReference type="PANTHER" id="PTHR10837">
    <property type="entry name" value="PEPTIDYLARGININE DEIMINASE"/>
    <property type="match status" value="1"/>
</dbReference>
<proteinExistence type="predicted"/>
<dbReference type="SUPFAM" id="SSF55909">
    <property type="entry name" value="Pentein"/>
    <property type="match status" value="1"/>
</dbReference>
<dbReference type="InterPro" id="IPR036556">
    <property type="entry name" value="PAD_central_sf"/>
</dbReference>
<dbReference type="KEGG" id="pchm:VFPPC_00107"/>
<keyword evidence="1" id="KW-0732">Signal</keyword>
<feature type="signal peptide" evidence="1">
    <location>
        <begin position="1"/>
        <end position="20"/>
    </location>
</feature>
<dbReference type="Pfam" id="PF03068">
    <property type="entry name" value="PAD"/>
    <property type="match status" value="1"/>
</dbReference>
<dbReference type="GO" id="GO:0005509">
    <property type="term" value="F:calcium ion binding"/>
    <property type="evidence" value="ECO:0007669"/>
    <property type="project" value="InterPro"/>
</dbReference>
<organism evidence="3 4">
    <name type="scientific">Pochonia chlamydosporia 170</name>
    <dbReference type="NCBI Taxonomy" id="1380566"/>
    <lineage>
        <taxon>Eukaryota</taxon>
        <taxon>Fungi</taxon>
        <taxon>Dikarya</taxon>
        <taxon>Ascomycota</taxon>
        <taxon>Pezizomycotina</taxon>
        <taxon>Sordariomycetes</taxon>
        <taxon>Hypocreomycetidae</taxon>
        <taxon>Hypocreales</taxon>
        <taxon>Clavicipitaceae</taxon>
        <taxon>Pochonia</taxon>
    </lineage>
</organism>
<evidence type="ECO:0000256" key="1">
    <source>
        <dbReference type="SAM" id="SignalP"/>
    </source>
</evidence>
<feature type="chain" id="PRO_5008102265" evidence="1">
    <location>
        <begin position="21"/>
        <end position="615"/>
    </location>
</feature>
<sequence>MHSLGKAAVLALGMSATSYGLQATILADTNRDGSVDITGNTDVQDKAVWTEERGALFLPNIADTNRRCSSKINANTSNEELDKCHDASDNILRNPKYLAPLRILPNRNLTDSATGVITVSGKFATEKVRVFHKNGSNWNHIADKTVFRADALRTGLELGIDARDVRRPNEWDGRVTINFNVTDNGETASDQVALRVAPILTHHTLQAPDQVFTVAGMGRPAQAQFAAFIKTFTRQAGVSKPVHMFQEMDVWAQDYFEPGYASIPGPQGPISLRVFIRSSQPDRSAGKRAFWELRSDTVGAVQFFRSSNAPNPPRTIDSMGNLETIPPYSYRGKHYTAGRAVMGRHDNLTPNIMTFLKAQEAQYPIDDLDHTWLIVGHTDEYMQFLPANNSRGWIMTVGDPIAGMNLLKKAKADGHGKVLAMPRNHQSYDPENCLPSNTIDSVLGLPNFDRINQHCANRIKHNLDIIKRETGITDEEIIRVPSVFYTAFQGFDCSRLPKRSVGGRSSESPTKNIIEAAGDDMSANTINKRGELDGNLAFYPGTINGVVYENRQYLAPNPWGPIIGGQDIMAKAVSEAYAKAGFNVTYMDDWFDHHILAGETHCGSNVARDISQKWW</sequence>
<name>A0A179G2F9_METCM</name>
<dbReference type="InterPro" id="IPR004303">
    <property type="entry name" value="PAD"/>
</dbReference>
<dbReference type="OrthoDB" id="5102063at2759"/>
<evidence type="ECO:0000313" key="3">
    <source>
        <dbReference type="EMBL" id="OAQ72042.1"/>
    </source>
</evidence>
<dbReference type="PANTHER" id="PTHR10837:SF8">
    <property type="entry name" value="PROTEIN-ARGININE DEIMINASE"/>
    <property type="match status" value="1"/>
</dbReference>
<keyword evidence="4" id="KW-1185">Reference proteome</keyword>
<feature type="domain" description="Protein-arginine deiminase C-terminal" evidence="2">
    <location>
        <begin position="187"/>
        <end position="615"/>
    </location>
</feature>
<comment type="caution">
    <text evidence="3">The sequence shown here is derived from an EMBL/GenBank/DDBJ whole genome shotgun (WGS) entry which is preliminary data.</text>
</comment>
<dbReference type="Gene3D" id="2.60.40.1700">
    <property type="entry name" value="Protein-arginine deiminase, central domain"/>
    <property type="match status" value="1"/>
</dbReference>
<dbReference type="AlphaFoldDB" id="A0A179G2F9"/>
<dbReference type="EMBL" id="LSBJ02000001">
    <property type="protein sequence ID" value="OAQ72042.1"/>
    <property type="molecule type" value="Genomic_DNA"/>
</dbReference>
<dbReference type="SUPFAM" id="SSF110083">
    <property type="entry name" value="Peptidylarginine deiminase Pad4, middle domain"/>
    <property type="match status" value="1"/>
</dbReference>
<dbReference type="GeneID" id="28844193"/>
<dbReference type="Gene3D" id="3.75.10.10">
    <property type="entry name" value="L-arginine/glycine Amidinotransferase, Chain A"/>
    <property type="match status" value="1"/>
</dbReference>